<feature type="region of interest" description="Disordered" evidence="1">
    <location>
        <begin position="678"/>
        <end position="697"/>
    </location>
</feature>
<dbReference type="KEGG" id="glz:GLAREA_01640"/>
<feature type="compositionally biased region" description="Low complexity" evidence="1">
    <location>
        <begin position="55"/>
        <end position="64"/>
    </location>
</feature>
<evidence type="ECO:0000313" key="3">
    <source>
        <dbReference type="Proteomes" id="UP000016922"/>
    </source>
</evidence>
<feature type="compositionally biased region" description="Polar residues" evidence="1">
    <location>
        <begin position="631"/>
        <end position="652"/>
    </location>
</feature>
<feature type="region of interest" description="Disordered" evidence="1">
    <location>
        <begin position="1"/>
        <end position="182"/>
    </location>
</feature>
<feature type="region of interest" description="Disordered" evidence="1">
    <location>
        <begin position="563"/>
        <end position="584"/>
    </location>
</feature>
<evidence type="ECO:0000313" key="2">
    <source>
        <dbReference type="EMBL" id="EPE25728.1"/>
    </source>
</evidence>
<dbReference type="OrthoDB" id="5417386at2759"/>
<name>S3DGJ9_GLAL2</name>
<reference evidence="2 3" key="1">
    <citation type="journal article" date="2013" name="BMC Genomics">
        <title>Genomics-driven discovery of the pneumocandin biosynthetic gene cluster in the fungus Glarea lozoyensis.</title>
        <authorList>
            <person name="Chen L."/>
            <person name="Yue Q."/>
            <person name="Zhang X."/>
            <person name="Xiang M."/>
            <person name="Wang C."/>
            <person name="Li S."/>
            <person name="Che Y."/>
            <person name="Ortiz-Lopez F.J."/>
            <person name="Bills G.F."/>
            <person name="Liu X."/>
            <person name="An Z."/>
        </authorList>
    </citation>
    <scope>NUCLEOTIDE SEQUENCE [LARGE SCALE GENOMIC DNA]</scope>
    <source>
        <strain evidence="3">ATCC 20868 / MF5171</strain>
    </source>
</reference>
<feature type="compositionally biased region" description="Basic and acidic residues" evidence="1">
    <location>
        <begin position="27"/>
        <end position="45"/>
    </location>
</feature>
<feature type="region of interest" description="Disordered" evidence="1">
    <location>
        <begin position="793"/>
        <end position="817"/>
    </location>
</feature>
<feature type="compositionally biased region" description="Polar residues" evidence="1">
    <location>
        <begin position="321"/>
        <end position="352"/>
    </location>
</feature>
<dbReference type="EMBL" id="KE145371">
    <property type="protein sequence ID" value="EPE25728.1"/>
    <property type="molecule type" value="Genomic_DNA"/>
</dbReference>
<evidence type="ECO:0000256" key="1">
    <source>
        <dbReference type="SAM" id="MobiDB-lite"/>
    </source>
</evidence>
<keyword evidence="3" id="KW-1185">Reference proteome</keyword>
<feature type="compositionally biased region" description="Basic and acidic residues" evidence="1">
    <location>
        <begin position="68"/>
        <end position="94"/>
    </location>
</feature>
<feature type="region of interest" description="Disordered" evidence="1">
    <location>
        <begin position="600"/>
        <end position="659"/>
    </location>
</feature>
<dbReference type="GeneID" id="19460698"/>
<feature type="compositionally biased region" description="Low complexity" evidence="1">
    <location>
        <begin position="685"/>
        <end position="694"/>
    </location>
</feature>
<organism evidence="2 3">
    <name type="scientific">Glarea lozoyensis (strain ATCC 20868 / MF5171)</name>
    <dbReference type="NCBI Taxonomy" id="1116229"/>
    <lineage>
        <taxon>Eukaryota</taxon>
        <taxon>Fungi</taxon>
        <taxon>Dikarya</taxon>
        <taxon>Ascomycota</taxon>
        <taxon>Pezizomycotina</taxon>
        <taxon>Leotiomycetes</taxon>
        <taxon>Helotiales</taxon>
        <taxon>Helotiaceae</taxon>
        <taxon>Glarea</taxon>
    </lineage>
</organism>
<feature type="compositionally biased region" description="Basic residues" evidence="1">
    <location>
        <begin position="144"/>
        <end position="163"/>
    </location>
</feature>
<dbReference type="Proteomes" id="UP000016922">
    <property type="component" value="Unassembled WGS sequence"/>
</dbReference>
<dbReference type="RefSeq" id="XP_008087047.1">
    <property type="nucleotide sequence ID" value="XM_008088856.1"/>
</dbReference>
<accession>S3DGJ9</accession>
<gene>
    <name evidence="2" type="ORF">GLAREA_01640</name>
</gene>
<feature type="compositionally biased region" description="Basic residues" evidence="1">
    <location>
        <begin position="1"/>
        <end position="19"/>
    </location>
</feature>
<sequence length="872" mass="96173">MEASSSRRRSASQVARRRSNSSNSIQVHHEVTVISDREALARRDAPPVASDIRSYRPSSSRTYSDISTKGHDRRRSEPPYNPDRDKRPARERSDGGYSRRSSRDPGASQSNRESMRALADFLTRVPPPETNLVAENAEDDLKNRKNKGAKKSPFRILSKMRSKREKEPESVQRSDSNVSCKTGAGARYVPITISPEQTLSTQSSYQSMRDPDANYIRSGRASLTVLNPVAEARESGSFHMLMSGAQNGTFDYEREQRKMNATPTEDIIGAEAVKTLENFYRQQERRSKLARHASSQSMPSRYTRGFAPLSIITPLEHQHTEYSNSSGTVESSQTRSHSRGASSVSTAPSHHVSNVGVIPPRQTTRVPLGVPQEYVDNSVGPTDISTNDLRTHLNSASIITDGIQPIHGLNTAAATTSNLSEANMETHPPQSTSTAPSKTLIDVSGARVAIISRPATAPPSQTRPVKTQILKRHSTVGANTFLTTPTDNIDYDDYDFLPKTREEQVKIKKSRDMALLYMENTSSRRKSAPTVFGHDRAYSDVPMPKPLEYEKYEGGFTQLESSKKPQGIFATSKAPSASGMNGTEANENIERGLTATGLSQVVSDSPSLPRPGEYRGATSLAPGRERPDSGSVYSTHTPLQSMTESMTRQSSVRPRHSIHASKDSLCDKIVSDFSMISRNNSEPGAAKASSRASSIRPSNIERIKAQNMSEISLSPIRTVAEFPEYTGFVGDSDLSYSAPPPTSDRSVKRAYSTVSSQSVEQTSTHLVPESLLASDSDTLAVAALPTRLRGVPRHRSVESLKPPSTLEERRHDRRMKRNNVLKEKSPKTLELERRISRIERDNQILVRALTGIAAGVQELKLFYQPIDEEALR</sequence>
<dbReference type="HOGENOM" id="CLU_329298_0_0_1"/>
<feature type="compositionally biased region" description="Polar residues" evidence="1">
    <location>
        <begin position="573"/>
        <end position="584"/>
    </location>
</feature>
<dbReference type="AlphaFoldDB" id="S3DGJ9"/>
<feature type="region of interest" description="Disordered" evidence="1">
    <location>
        <begin position="319"/>
        <end position="363"/>
    </location>
</feature>
<proteinExistence type="predicted"/>
<protein>
    <submittedName>
        <fullName evidence="2">Uncharacterized protein</fullName>
    </submittedName>
</protein>